<reference evidence="1" key="1">
    <citation type="submission" date="2019-04" db="EMBL/GenBank/DDBJ databases">
        <title>Friends and foes A comparative genomics studyof 23 Aspergillus species from section Flavi.</title>
        <authorList>
            <consortium name="DOE Joint Genome Institute"/>
            <person name="Kjaerbolling I."/>
            <person name="Vesth T."/>
            <person name="Frisvad J.C."/>
            <person name="Nybo J.L."/>
            <person name="Theobald S."/>
            <person name="Kildgaard S."/>
            <person name="Isbrandt T."/>
            <person name="Kuo A."/>
            <person name="Sato A."/>
            <person name="Lyhne E.K."/>
            <person name="Kogle M.E."/>
            <person name="Wiebenga A."/>
            <person name="Kun R.S."/>
            <person name="Lubbers R.J."/>
            <person name="Makela M.R."/>
            <person name="Barry K."/>
            <person name="Chovatia M."/>
            <person name="Clum A."/>
            <person name="Daum C."/>
            <person name="Haridas S."/>
            <person name="He G."/>
            <person name="LaButti K."/>
            <person name="Lipzen A."/>
            <person name="Mondo S."/>
            <person name="Riley R."/>
            <person name="Salamov A."/>
            <person name="Simmons B.A."/>
            <person name="Magnuson J.K."/>
            <person name="Henrissat B."/>
            <person name="Mortensen U.H."/>
            <person name="Larsen T.O."/>
            <person name="Devries R.P."/>
            <person name="Grigoriev I.V."/>
            <person name="Machida M."/>
            <person name="Baker S.E."/>
            <person name="Andersen M.R."/>
        </authorList>
    </citation>
    <scope>NUCLEOTIDE SEQUENCE [LARGE SCALE GENOMIC DNA]</scope>
    <source>
        <strain evidence="1">IBT 14317</strain>
    </source>
</reference>
<accession>A0A5N7CDG2</accession>
<protein>
    <recommendedName>
        <fullName evidence="2">Aminoglycoside phosphotransferase domain-containing protein</fullName>
    </recommendedName>
</protein>
<sequence length="99" mass="10712">MTVLKVGWRVNMGEAEALVLVAAKTEVPVPKVLTAYTIGDIGFLTSKIEGPTIASCWRTCPMRKLQVIARQLASYISKWRQLGSSFSGSVNGGPCQDIL</sequence>
<dbReference type="InterPro" id="IPR011009">
    <property type="entry name" value="Kinase-like_dom_sf"/>
</dbReference>
<dbReference type="OrthoDB" id="8300194at2759"/>
<dbReference type="SUPFAM" id="SSF56112">
    <property type="entry name" value="Protein kinase-like (PK-like)"/>
    <property type="match status" value="1"/>
</dbReference>
<gene>
    <name evidence="1" type="ORF">BDV23DRAFT_181850</name>
</gene>
<organism evidence="1">
    <name type="scientific">Petromyces alliaceus</name>
    <name type="common">Aspergillus alliaceus</name>
    <dbReference type="NCBI Taxonomy" id="209559"/>
    <lineage>
        <taxon>Eukaryota</taxon>
        <taxon>Fungi</taxon>
        <taxon>Dikarya</taxon>
        <taxon>Ascomycota</taxon>
        <taxon>Pezizomycotina</taxon>
        <taxon>Eurotiomycetes</taxon>
        <taxon>Eurotiomycetidae</taxon>
        <taxon>Eurotiales</taxon>
        <taxon>Aspergillaceae</taxon>
        <taxon>Aspergillus</taxon>
        <taxon>Aspergillus subgen. Circumdati</taxon>
    </lineage>
</organism>
<evidence type="ECO:0000313" key="1">
    <source>
        <dbReference type="EMBL" id="KAE8392206.1"/>
    </source>
</evidence>
<proteinExistence type="predicted"/>
<dbReference type="AlphaFoldDB" id="A0A5N7CDG2"/>
<name>A0A5N7CDG2_PETAA</name>
<dbReference type="Proteomes" id="UP000326877">
    <property type="component" value="Unassembled WGS sequence"/>
</dbReference>
<dbReference type="EMBL" id="ML735239">
    <property type="protein sequence ID" value="KAE8392206.1"/>
    <property type="molecule type" value="Genomic_DNA"/>
</dbReference>
<evidence type="ECO:0008006" key="2">
    <source>
        <dbReference type="Google" id="ProtNLM"/>
    </source>
</evidence>